<dbReference type="Gene3D" id="3.40.50.300">
    <property type="entry name" value="P-loop containing nucleotide triphosphate hydrolases"/>
    <property type="match status" value="2"/>
</dbReference>
<dbReference type="GO" id="GO:0000731">
    <property type="term" value="P:DNA synthesis involved in DNA repair"/>
    <property type="evidence" value="ECO:0007669"/>
    <property type="project" value="TreeGrafter"/>
</dbReference>
<dbReference type="CDD" id="cd07432">
    <property type="entry name" value="PHP_HisPPase"/>
    <property type="match status" value="1"/>
</dbReference>
<accession>A0A9J6RPF7</accession>
<organism evidence="2 3">
    <name type="scientific">Dasania phycosphaerae</name>
    <dbReference type="NCBI Taxonomy" id="2950436"/>
    <lineage>
        <taxon>Bacteria</taxon>
        <taxon>Pseudomonadati</taxon>
        <taxon>Pseudomonadota</taxon>
        <taxon>Gammaproteobacteria</taxon>
        <taxon>Cellvibrionales</taxon>
        <taxon>Spongiibacteraceae</taxon>
        <taxon>Dasania</taxon>
    </lineage>
</organism>
<dbReference type="PANTHER" id="PTHR32182">
    <property type="entry name" value="DNA REPLICATION AND REPAIR PROTEIN RECF"/>
    <property type="match status" value="1"/>
</dbReference>
<feature type="coiled-coil region" evidence="1">
    <location>
        <begin position="556"/>
        <end position="628"/>
    </location>
</feature>
<proteinExistence type="predicted"/>
<dbReference type="GO" id="GO:0006302">
    <property type="term" value="P:double-strand break repair"/>
    <property type="evidence" value="ECO:0007669"/>
    <property type="project" value="TreeGrafter"/>
</dbReference>
<evidence type="ECO:0000256" key="1">
    <source>
        <dbReference type="SAM" id="Coils"/>
    </source>
</evidence>
<name>A0A9J6RPF7_9GAMM</name>
<dbReference type="AlphaFoldDB" id="A0A9J6RPF7"/>
<dbReference type="InterPro" id="IPR054787">
    <property type="entry name" value="TrlF_ATPase"/>
</dbReference>
<dbReference type="PANTHER" id="PTHR32182:SF22">
    <property type="entry name" value="ATP-DEPENDENT ENDONUCLEASE, OLD FAMILY-RELATED"/>
    <property type="match status" value="1"/>
</dbReference>
<gene>
    <name evidence="2" type="ORF">O0V09_14625</name>
</gene>
<reference evidence="2 3" key="1">
    <citation type="submission" date="2022-12" db="EMBL/GenBank/DDBJ databases">
        <title>Dasania phycosphaerae sp. nov., isolated from particulate material of the south coast of Korea.</title>
        <authorList>
            <person name="Jiang Y."/>
        </authorList>
    </citation>
    <scope>NUCLEOTIDE SEQUENCE [LARGE SCALE GENOMIC DNA]</scope>
    <source>
        <strain evidence="2 3">GY-19</strain>
    </source>
</reference>
<protein>
    <submittedName>
        <fullName evidence="2">Histidinol-phosphatase</fullName>
    </submittedName>
</protein>
<evidence type="ECO:0000313" key="3">
    <source>
        <dbReference type="Proteomes" id="UP001069090"/>
    </source>
</evidence>
<dbReference type="CDD" id="cd00267">
    <property type="entry name" value="ABC_ATPase"/>
    <property type="match status" value="1"/>
</dbReference>
<keyword evidence="1" id="KW-0175">Coiled coil</keyword>
<dbReference type="Gene3D" id="3.20.20.140">
    <property type="entry name" value="Metal-dependent hydrolases"/>
    <property type="match status" value="1"/>
</dbReference>
<dbReference type="InterPro" id="IPR016195">
    <property type="entry name" value="Pol/histidinol_Pase-like"/>
</dbReference>
<sequence>MADWNVEPFQNGSSWMRADFHLHTKADKEFKYTGEENSFVNDYVDALKKADIRIGAITNHNKFDVGEYNALRKKAKKNGILLLPGVELSVNDGANGVHTLIIFSQEWIEGGKDLINQFLGNAFKGKTPAEYEQENGRSSLGLRATLEELDTYHKDFFIVFAHVESASGLWNELDGGRLQELANDPLIKKYCLGFQKVRTHDKPDTKCRIKVKGWWGESYPAELEGSDPKAINEIGRGQCAYLKIGELSYESVKYSLSDFQFRVGKEPSKVSHSYIEAIRYEGGLLDNSRIPFSPHLNCLIGIRGSGKSSLLESLRYALDIPFGQVAQDRSYKDDLIPHLLQSGGKIVVEARDKHGTLYEIKRIHRHSPEVYVDGVLQPGLAIRQTVVWKPLYFGQKDLAAAGKGFGQDLVEKLVGDSLKPIRQKIQERVDQLETAITALMALNTDVDQKDADEDDLKDVQFRLDQFKKYGVQEKLDKQVEFGKDLAYFDQIIKIGSEWADSINNGIVEAEESVSHIPEYTSQHNSDLLIRFNATFDTLKKIIEEAKLVLLNITSQTEALESIKTELESKKDTLKEAFAETEREIVKALAEKGVTSIQPDEYVTLSNKKTQLEASIKDLKRKTDKYKEKQNAVMIAISSLNEAWHEEYVLITKALEQINTAQSALKVEPQYKGDTEKFASKMDEVFKGQNIRKEYYKNIAEKYADFGEVYKDLEGAAEQTKSKADVFIRLFNENLFDLLSFQVPNSYKVTYHGKDLKQHSLGQRASAMMLFILSQKDCDLLMIDQPEDDLDGQSIYEEVVKLIRELKPNQQFIFATHNANFPVLGDAELVVSCQYNEDKITVEGASIDDKESQKKIVNIMEGGREAFERRKVIYQQWEH</sequence>
<evidence type="ECO:0000313" key="2">
    <source>
        <dbReference type="EMBL" id="MCZ0866443.1"/>
    </source>
</evidence>
<dbReference type="SUPFAM" id="SSF52540">
    <property type="entry name" value="P-loop containing nucleoside triphosphate hydrolases"/>
    <property type="match status" value="1"/>
</dbReference>
<dbReference type="SUPFAM" id="SSF89550">
    <property type="entry name" value="PHP domain-like"/>
    <property type="match status" value="1"/>
</dbReference>
<comment type="caution">
    <text evidence="2">The sequence shown here is derived from an EMBL/GenBank/DDBJ whole genome shotgun (WGS) entry which is preliminary data.</text>
</comment>
<dbReference type="Proteomes" id="UP001069090">
    <property type="component" value="Unassembled WGS sequence"/>
</dbReference>
<dbReference type="RefSeq" id="WP_268905135.1">
    <property type="nucleotide sequence ID" value="NZ_JAPTGG010000013.1"/>
</dbReference>
<dbReference type="EMBL" id="JAPTGG010000013">
    <property type="protein sequence ID" value="MCZ0866443.1"/>
    <property type="molecule type" value="Genomic_DNA"/>
</dbReference>
<keyword evidence="3" id="KW-1185">Reference proteome</keyword>
<dbReference type="InterPro" id="IPR027417">
    <property type="entry name" value="P-loop_NTPase"/>
</dbReference>
<dbReference type="NCBIfam" id="NF045780">
    <property type="entry name" value="TrlF_fam_ATP"/>
    <property type="match status" value="1"/>
</dbReference>